<feature type="compositionally biased region" description="Low complexity" evidence="3">
    <location>
        <begin position="15"/>
        <end position="25"/>
    </location>
</feature>
<evidence type="ECO:0000313" key="5">
    <source>
        <dbReference type="Proteomes" id="UP000267128"/>
    </source>
</evidence>
<organism evidence="4 5">
    <name type="scientific">Nocardioides marmoriginsengisoli</name>
    <dbReference type="NCBI Taxonomy" id="661483"/>
    <lineage>
        <taxon>Bacteria</taxon>
        <taxon>Bacillati</taxon>
        <taxon>Actinomycetota</taxon>
        <taxon>Actinomycetes</taxon>
        <taxon>Propionibacteriales</taxon>
        <taxon>Nocardioidaceae</taxon>
        <taxon>Nocardioides</taxon>
    </lineage>
</organism>
<dbReference type="Proteomes" id="UP000267128">
    <property type="component" value="Unassembled WGS sequence"/>
</dbReference>
<evidence type="ECO:0000256" key="2">
    <source>
        <dbReference type="ARBA" id="ARBA00022795"/>
    </source>
</evidence>
<dbReference type="InterPro" id="IPR005648">
    <property type="entry name" value="FlgD"/>
</dbReference>
<dbReference type="EMBL" id="RJSE01000007">
    <property type="protein sequence ID" value="RNL62652.1"/>
    <property type="molecule type" value="Genomic_DNA"/>
</dbReference>
<comment type="similarity">
    <text evidence="1">Belongs to the FlgD family.</text>
</comment>
<dbReference type="GO" id="GO:0044781">
    <property type="term" value="P:bacterial-type flagellum organization"/>
    <property type="evidence" value="ECO:0007669"/>
    <property type="project" value="UniProtKB-KW"/>
</dbReference>
<accession>A0A3N0CGR6</accession>
<dbReference type="Pfam" id="PF03963">
    <property type="entry name" value="FlgD"/>
    <property type="match status" value="1"/>
</dbReference>
<keyword evidence="4" id="KW-0282">Flagellum</keyword>
<keyword evidence="4" id="KW-0969">Cilium</keyword>
<sequence>MSIPATEAVTSGMFSSTGAPTSTAGSADKDMFLQLLVAQMRYQDPMNPTDSSQFLAQSAQFTALEKMQAVADQTAALFSAQMAFGASGLIGKQVTWTDKDGVAQSGTVSGVTFGSAGPILDVGDTKLAIADVVSVTDKPATA</sequence>
<protein>
    <submittedName>
        <fullName evidence="4">Flagellar hook capping protein</fullName>
    </submittedName>
</protein>
<gene>
    <name evidence="4" type="ORF">EFK50_12915</name>
</gene>
<comment type="caution">
    <text evidence="4">The sequence shown here is derived from an EMBL/GenBank/DDBJ whole genome shotgun (WGS) entry which is preliminary data.</text>
</comment>
<dbReference type="AlphaFoldDB" id="A0A3N0CGR6"/>
<feature type="region of interest" description="Disordered" evidence="3">
    <location>
        <begin position="1"/>
        <end position="25"/>
    </location>
</feature>
<evidence type="ECO:0000256" key="1">
    <source>
        <dbReference type="ARBA" id="ARBA00010577"/>
    </source>
</evidence>
<evidence type="ECO:0000256" key="3">
    <source>
        <dbReference type="SAM" id="MobiDB-lite"/>
    </source>
</evidence>
<keyword evidence="2" id="KW-1005">Bacterial flagellum biogenesis</keyword>
<dbReference type="RefSeq" id="WP_123227948.1">
    <property type="nucleotide sequence ID" value="NZ_RJSE01000007.1"/>
</dbReference>
<reference evidence="4 5" key="1">
    <citation type="submission" date="2018-11" db="EMBL/GenBank/DDBJ databases">
        <authorList>
            <person name="Li F."/>
        </authorList>
    </citation>
    <scope>NUCLEOTIDE SEQUENCE [LARGE SCALE GENOMIC DNA]</scope>
    <source>
        <strain evidence="4 5">Gsoil 097</strain>
    </source>
</reference>
<keyword evidence="4" id="KW-0966">Cell projection</keyword>
<name>A0A3N0CGR6_9ACTN</name>
<proteinExistence type="inferred from homology"/>
<keyword evidence="5" id="KW-1185">Reference proteome</keyword>
<dbReference type="OrthoDB" id="9785233at2"/>
<evidence type="ECO:0000313" key="4">
    <source>
        <dbReference type="EMBL" id="RNL62652.1"/>
    </source>
</evidence>